<organism evidence="1 2">
    <name type="scientific">Melastoma candidum</name>
    <dbReference type="NCBI Taxonomy" id="119954"/>
    <lineage>
        <taxon>Eukaryota</taxon>
        <taxon>Viridiplantae</taxon>
        <taxon>Streptophyta</taxon>
        <taxon>Embryophyta</taxon>
        <taxon>Tracheophyta</taxon>
        <taxon>Spermatophyta</taxon>
        <taxon>Magnoliopsida</taxon>
        <taxon>eudicotyledons</taxon>
        <taxon>Gunneridae</taxon>
        <taxon>Pentapetalae</taxon>
        <taxon>rosids</taxon>
        <taxon>malvids</taxon>
        <taxon>Myrtales</taxon>
        <taxon>Melastomataceae</taxon>
        <taxon>Melastomatoideae</taxon>
        <taxon>Melastomateae</taxon>
        <taxon>Melastoma</taxon>
    </lineage>
</organism>
<evidence type="ECO:0000313" key="1">
    <source>
        <dbReference type="EMBL" id="KAI4373345.1"/>
    </source>
</evidence>
<sequence length="538" mass="60351">MGSEVTSGGTFVLSAVVLFVILPPTVCVLVKALYELWWNPIRIQRTMSVQGIRGPPYRFVHGSTLEASRMISKVALKPMQGLSHEIFPKVQPHFHAWIKAYGRNYLTWYGSQARLLVSEVELVKEILNNKDKVYPKVKPSGLEKKLLGVGVAFSEGEKWERQRKLAHHAFHGENLKAMIPAMVDSVRGMLTKWEKQQRLGKEIEVFQEFKAMLSEVISRTAFGTSYIEGSDILQMMADLAAITSKNYLNIGIPGISYLWKTADDKEADRLEKGIRAGILNITNKREKKQIAGEVDGFGNDFLGQLLKAYHETEKNEKITVNEMVDECKTFYFAGHEASNASLVWTLFLLAVHPDWQEKARMEVLHVSGDEDPTFDGISKLRLMTMILNESLRLYTPGVGFIRKVARQTRLGKLVLPAGDVSTKVFQELKPMKSGVISRAASGSSYVDGTAIFQMPKIWRSANEIEGKKLGKRMQNVILDLVKKRETAVVARESADYGHDSLGYLLTACKDGDDDNMITIDILIEEGKTSYSARQETVA</sequence>
<accession>A0ACB9R379</accession>
<dbReference type="EMBL" id="CM042883">
    <property type="protein sequence ID" value="KAI4373345.1"/>
    <property type="molecule type" value="Genomic_DNA"/>
</dbReference>
<dbReference type="Proteomes" id="UP001057402">
    <property type="component" value="Chromosome 4"/>
</dbReference>
<keyword evidence="2" id="KW-1185">Reference proteome</keyword>
<name>A0ACB9R379_9MYRT</name>
<comment type="caution">
    <text evidence="1">The sequence shown here is derived from an EMBL/GenBank/DDBJ whole genome shotgun (WGS) entry which is preliminary data.</text>
</comment>
<proteinExistence type="predicted"/>
<gene>
    <name evidence="1" type="ORF">MLD38_011478</name>
</gene>
<evidence type="ECO:0000313" key="2">
    <source>
        <dbReference type="Proteomes" id="UP001057402"/>
    </source>
</evidence>
<reference evidence="2" key="1">
    <citation type="journal article" date="2023" name="Front. Plant Sci.">
        <title>Chromosomal-level genome assembly of Melastoma candidum provides insights into trichome evolution.</title>
        <authorList>
            <person name="Zhong Y."/>
            <person name="Wu W."/>
            <person name="Sun C."/>
            <person name="Zou P."/>
            <person name="Liu Y."/>
            <person name="Dai S."/>
            <person name="Zhou R."/>
        </authorList>
    </citation>
    <scope>NUCLEOTIDE SEQUENCE [LARGE SCALE GENOMIC DNA]</scope>
</reference>
<protein>
    <submittedName>
        <fullName evidence="1">Uncharacterized protein</fullName>
    </submittedName>
</protein>